<keyword evidence="3" id="KW-1185">Reference proteome</keyword>
<dbReference type="AlphaFoldDB" id="A0AA35K1L1"/>
<proteinExistence type="predicted"/>
<sequence length="49" mass="5751">MAEQLLHWWLLWSNIGLGHKCAHPCSQFLKVKNKNTCASCEFIEFAYPR</sequence>
<name>A0AA35K1L1_9SAUR</name>
<dbReference type="Proteomes" id="UP001178461">
    <property type="component" value="Chromosome 3"/>
</dbReference>
<evidence type="ECO:0000256" key="1">
    <source>
        <dbReference type="SAM" id="SignalP"/>
    </source>
</evidence>
<feature type="signal peptide" evidence="1">
    <location>
        <begin position="1"/>
        <end position="18"/>
    </location>
</feature>
<keyword evidence="1" id="KW-0732">Signal</keyword>
<gene>
    <name evidence="2" type="ORF">PODLI_1B006076</name>
</gene>
<protein>
    <submittedName>
        <fullName evidence="2">Uncharacterized protein</fullName>
    </submittedName>
</protein>
<evidence type="ECO:0000313" key="3">
    <source>
        <dbReference type="Proteomes" id="UP001178461"/>
    </source>
</evidence>
<dbReference type="EMBL" id="OX395128">
    <property type="protein sequence ID" value="CAI5769501.1"/>
    <property type="molecule type" value="Genomic_DNA"/>
</dbReference>
<reference evidence="2" key="1">
    <citation type="submission" date="2022-12" db="EMBL/GenBank/DDBJ databases">
        <authorList>
            <person name="Alioto T."/>
            <person name="Alioto T."/>
            <person name="Gomez Garrido J."/>
        </authorList>
    </citation>
    <scope>NUCLEOTIDE SEQUENCE</scope>
</reference>
<organism evidence="2 3">
    <name type="scientific">Podarcis lilfordi</name>
    <name type="common">Lilford's wall lizard</name>
    <dbReference type="NCBI Taxonomy" id="74358"/>
    <lineage>
        <taxon>Eukaryota</taxon>
        <taxon>Metazoa</taxon>
        <taxon>Chordata</taxon>
        <taxon>Craniata</taxon>
        <taxon>Vertebrata</taxon>
        <taxon>Euteleostomi</taxon>
        <taxon>Lepidosauria</taxon>
        <taxon>Squamata</taxon>
        <taxon>Bifurcata</taxon>
        <taxon>Unidentata</taxon>
        <taxon>Episquamata</taxon>
        <taxon>Laterata</taxon>
        <taxon>Lacertibaenia</taxon>
        <taxon>Lacertidae</taxon>
        <taxon>Podarcis</taxon>
    </lineage>
</organism>
<evidence type="ECO:0000313" key="2">
    <source>
        <dbReference type="EMBL" id="CAI5769501.1"/>
    </source>
</evidence>
<accession>A0AA35K1L1</accession>
<feature type="chain" id="PRO_5041339594" evidence="1">
    <location>
        <begin position="19"/>
        <end position="49"/>
    </location>
</feature>